<dbReference type="OrthoDB" id="10609149at2759"/>
<accession>A0A2H3CQY7</accession>
<reference evidence="2" key="1">
    <citation type="journal article" date="2017" name="Nat. Ecol. Evol.">
        <title>Genome expansion and lineage-specific genetic innovations in the forest pathogenic fungi Armillaria.</title>
        <authorList>
            <person name="Sipos G."/>
            <person name="Prasanna A.N."/>
            <person name="Walter M.C."/>
            <person name="O'Connor E."/>
            <person name="Balint B."/>
            <person name="Krizsan K."/>
            <person name="Kiss B."/>
            <person name="Hess J."/>
            <person name="Varga T."/>
            <person name="Slot J."/>
            <person name="Riley R."/>
            <person name="Boka B."/>
            <person name="Rigling D."/>
            <person name="Barry K."/>
            <person name="Lee J."/>
            <person name="Mihaltcheva S."/>
            <person name="LaButti K."/>
            <person name="Lipzen A."/>
            <person name="Waldron R."/>
            <person name="Moloney N.M."/>
            <person name="Sperisen C."/>
            <person name="Kredics L."/>
            <person name="Vagvoelgyi C."/>
            <person name="Patrignani A."/>
            <person name="Fitzpatrick D."/>
            <person name="Nagy I."/>
            <person name="Doyle S."/>
            <person name="Anderson J.B."/>
            <person name="Grigoriev I.V."/>
            <person name="Gueldener U."/>
            <person name="Muensterkoetter M."/>
            <person name="Nagy L.G."/>
        </authorList>
    </citation>
    <scope>NUCLEOTIDE SEQUENCE [LARGE SCALE GENOMIC DNA]</scope>
    <source>
        <strain evidence="2">Ar21-2</strain>
    </source>
</reference>
<dbReference type="EMBL" id="KZ293690">
    <property type="protein sequence ID" value="PBK85469.1"/>
    <property type="molecule type" value="Genomic_DNA"/>
</dbReference>
<sequence length="125" mass="14407">MRFKGDETDGPYRQRALVVLSLRSICVGGKADQREFKPLCTEGKTLTSEYKARSFQAMMPIELDCRPSITGYSSSQHLSTLPLRGSARLLWLRFIRHRGKKVNLHCLYCSTPQNLSSIRFKWIRL</sequence>
<name>A0A2H3CQY7_ARMGA</name>
<proteinExistence type="predicted"/>
<protein>
    <submittedName>
        <fullName evidence="1">Uncharacterized protein</fullName>
    </submittedName>
</protein>
<dbReference type="InParanoid" id="A0A2H3CQY7"/>
<dbReference type="AlphaFoldDB" id="A0A2H3CQY7"/>
<dbReference type="Proteomes" id="UP000217790">
    <property type="component" value="Unassembled WGS sequence"/>
</dbReference>
<evidence type="ECO:0000313" key="1">
    <source>
        <dbReference type="EMBL" id="PBK85469.1"/>
    </source>
</evidence>
<organism evidence="1 2">
    <name type="scientific">Armillaria gallica</name>
    <name type="common">Bulbous honey fungus</name>
    <name type="synonym">Armillaria bulbosa</name>
    <dbReference type="NCBI Taxonomy" id="47427"/>
    <lineage>
        <taxon>Eukaryota</taxon>
        <taxon>Fungi</taxon>
        <taxon>Dikarya</taxon>
        <taxon>Basidiomycota</taxon>
        <taxon>Agaricomycotina</taxon>
        <taxon>Agaricomycetes</taxon>
        <taxon>Agaricomycetidae</taxon>
        <taxon>Agaricales</taxon>
        <taxon>Marasmiineae</taxon>
        <taxon>Physalacriaceae</taxon>
        <taxon>Armillaria</taxon>
    </lineage>
</organism>
<gene>
    <name evidence="1" type="ORF">ARMGADRAFT_1017890</name>
</gene>
<keyword evidence="2" id="KW-1185">Reference proteome</keyword>
<evidence type="ECO:0000313" key="2">
    <source>
        <dbReference type="Proteomes" id="UP000217790"/>
    </source>
</evidence>